<evidence type="ECO:0000313" key="2">
    <source>
        <dbReference type="Proteomes" id="UP000054097"/>
    </source>
</evidence>
<gene>
    <name evidence="1" type="ORF">M408DRAFT_260798</name>
</gene>
<dbReference type="HOGENOM" id="CLU_2723803_0_0_1"/>
<protein>
    <submittedName>
        <fullName evidence="1">Uncharacterized protein</fullName>
    </submittedName>
</protein>
<sequence length="72" mass="8478">MALCRTVRLKRRKLSNKRLEEFYPFVTKIHCVEVNVEWEIAFHGPKEVCITLGKLPQCQLPRPREFEAHGTV</sequence>
<evidence type="ECO:0000313" key="1">
    <source>
        <dbReference type="EMBL" id="KIM31502.1"/>
    </source>
</evidence>
<reference evidence="1 2" key="1">
    <citation type="submission" date="2014-04" db="EMBL/GenBank/DDBJ databases">
        <authorList>
            <consortium name="DOE Joint Genome Institute"/>
            <person name="Kuo A."/>
            <person name="Zuccaro A."/>
            <person name="Kohler A."/>
            <person name="Nagy L.G."/>
            <person name="Floudas D."/>
            <person name="Copeland A."/>
            <person name="Barry K.W."/>
            <person name="Cichocki N."/>
            <person name="Veneault-Fourrey C."/>
            <person name="LaButti K."/>
            <person name="Lindquist E.A."/>
            <person name="Lipzen A."/>
            <person name="Lundell T."/>
            <person name="Morin E."/>
            <person name="Murat C."/>
            <person name="Sun H."/>
            <person name="Tunlid A."/>
            <person name="Henrissat B."/>
            <person name="Grigoriev I.V."/>
            <person name="Hibbett D.S."/>
            <person name="Martin F."/>
            <person name="Nordberg H.P."/>
            <person name="Cantor M.N."/>
            <person name="Hua S.X."/>
        </authorList>
    </citation>
    <scope>NUCLEOTIDE SEQUENCE [LARGE SCALE GENOMIC DNA]</scope>
    <source>
        <strain evidence="1 2">MAFF 305830</strain>
    </source>
</reference>
<dbReference type="AlphaFoldDB" id="A0A0C2XRD7"/>
<accession>A0A0C2XRD7</accession>
<name>A0A0C2XRD7_SERVB</name>
<dbReference type="EMBL" id="KN824282">
    <property type="protein sequence ID" value="KIM31502.1"/>
    <property type="molecule type" value="Genomic_DNA"/>
</dbReference>
<organism evidence="1 2">
    <name type="scientific">Serendipita vermifera MAFF 305830</name>
    <dbReference type="NCBI Taxonomy" id="933852"/>
    <lineage>
        <taxon>Eukaryota</taxon>
        <taxon>Fungi</taxon>
        <taxon>Dikarya</taxon>
        <taxon>Basidiomycota</taxon>
        <taxon>Agaricomycotina</taxon>
        <taxon>Agaricomycetes</taxon>
        <taxon>Sebacinales</taxon>
        <taxon>Serendipitaceae</taxon>
        <taxon>Serendipita</taxon>
    </lineage>
</organism>
<dbReference type="Proteomes" id="UP000054097">
    <property type="component" value="Unassembled WGS sequence"/>
</dbReference>
<keyword evidence="2" id="KW-1185">Reference proteome</keyword>
<reference evidence="2" key="2">
    <citation type="submission" date="2015-01" db="EMBL/GenBank/DDBJ databases">
        <title>Evolutionary Origins and Diversification of the Mycorrhizal Mutualists.</title>
        <authorList>
            <consortium name="DOE Joint Genome Institute"/>
            <consortium name="Mycorrhizal Genomics Consortium"/>
            <person name="Kohler A."/>
            <person name="Kuo A."/>
            <person name="Nagy L.G."/>
            <person name="Floudas D."/>
            <person name="Copeland A."/>
            <person name="Barry K.W."/>
            <person name="Cichocki N."/>
            <person name="Veneault-Fourrey C."/>
            <person name="LaButti K."/>
            <person name="Lindquist E.A."/>
            <person name="Lipzen A."/>
            <person name="Lundell T."/>
            <person name="Morin E."/>
            <person name="Murat C."/>
            <person name="Riley R."/>
            <person name="Ohm R."/>
            <person name="Sun H."/>
            <person name="Tunlid A."/>
            <person name="Henrissat B."/>
            <person name="Grigoriev I.V."/>
            <person name="Hibbett D.S."/>
            <person name="Martin F."/>
        </authorList>
    </citation>
    <scope>NUCLEOTIDE SEQUENCE [LARGE SCALE GENOMIC DNA]</scope>
    <source>
        <strain evidence="2">MAFF 305830</strain>
    </source>
</reference>
<proteinExistence type="predicted"/>